<dbReference type="GO" id="GO:0000981">
    <property type="term" value="F:DNA-binding transcription factor activity, RNA polymerase II-specific"/>
    <property type="evidence" value="ECO:0007669"/>
    <property type="project" value="InterPro"/>
</dbReference>
<dbReference type="Pfam" id="PF04082">
    <property type="entry name" value="Fungal_trans"/>
    <property type="match status" value="1"/>
</dbReference>
<keyword evidence="1" id="KW-0479">Metal-binding</keyword>
<dbReference type="PROSITE" id="PS00463">
    <property type="entry name" value="ZN2_CY6_FUNGAL_1"/>
    <property type="match status" value="1"/>
</dbReference>
<dbReference type="CDD" id="cd12148">
    <property type="entry name" value="fungal_TF_MHR"/>
    <property type="match status" value="1"/>
</dbReference>
<dbReference type="GO" id="GO:0003677">
    <property type="term" value="F:DNA binding"/>
    <property type="evidence" value="ECO:0007669"/>
    <property type="project" value="InterPro"/>
</dbReference>
<dbReference type="PROSITE" id="PS50048">
    <property type="entry name" value="ZN2_CY6_FUNGAL_2"/>
    <property type="match status" value="1"/>
</dbReference>
<dbReference type="Proteomes" id="UP000304951">
    <property type="component" value="Unassembled WGS sequence"/>
</dbReference>
<evidence type="ECO:0000256" key="2">
    <source>
        <dbReference type="ARBA" id="ARBA00023242"/>
    </source>
</evidence>
<dbReference type="GO" id="GO:0006351">
    <property type="term" value="P:DNA-templated transcription"/>
    <property type="evidence" value="ECO:0007669"/>
    <property type="project" value="InterPro"/>
</dbReference>
<dbReference type="GO" id="GO:0005634">
    <property type="term" value="C:nucleus"/>
    <property type="evidence" value="ECO:0007669"/>
    <property type="project" value="TreeGrafter"/>
</dbReference>
<protein>
    <recommendedName>
        <fullName evidence="4">Zn(2)-C6 fungal-type domain-containing protein</fullName>
    </recommendedName>
</protein>
<dbReference type="GO" id="GO:0001080">
    <property type="term" value="P:nitrogen catabolite activation of transcription from RNA polymerase II promoter"/>
    <property type="evidence" value="ECO:0007669"/>
    <property type="project" value="TreeGrafter"/>
</dbReference>
<dbReference type="Gene3D" id="4.10.240.10">
    <property type="entry name" value="Zn(2)-C6 fungal-type DNA-binding domain"/>
    <property type="match status" value="1"/>
</dbReference>
<evidence type="ECO:0000313" key="5">
    <source>
        <dbReference type="EMBL" id="THV74274.1"/>
    </source>
</evidence>
<evidence type="ECO:0000313" key="6">
    <source>
        <dbReference type="Proteomes" id="UP000304951"/>
    </source>
</evidence>
<dbReference type="SUPFAM" id="SSF57701">
    <property type="entry name" value="Zn2/Cys6 DNA-binding domain"/>
    <property type="match status" value="1"/>
</dbReference>
<name>A0A4S8ST34_AURPU</name>
<dbReference type="InterPro" id="IPR036864">
    <property type="entry name" value="Zn2-C6_fun-type_DNA-bd_sf"/>
</dbReference>
<dbReference type="InterPro" id="IPR007219">
    <property type="entry name" value="XnlR_reg_dom"/>
</dbReference>
<dbReference type="InterPro" id="IPR050797">
    <property type="entry name" value="Carb_Metab_Trans_Reg"/>
</dbReference>
<dbReference type="InterPro" id="IPR001138">
    <property type="entry name" value="Zn2Cys6_DnaBD"/>
</dbReference>
<feature type="non-terminal residue" evidence="5">
    <location>
        <position position="1"/>
    </location>
</feature>
<comment type="caution">
    <text evidence="5">The sequence shown here is derived from an EMBL/GenBank/DDBJ whole genome shotgun (WGS) entry which is preliminary data.</text>
</comment>
<accession>A0A4S8ST34</accession>
<feature type="domain" description="Zn(2)-C6 fungal-type" evidence="4">
    <location>
        <begin position="73"/>
        <end position="105"/>
    </location>
</feature>
<feature type="compositionally biased region" description="Basic and acidic residues" evidence="3">
    <location>
        <begin position="201"/>
        <end position="211"/>
    </location>
</feature>
<sequence length="730" mass="80504">SFYSSDFLQPRSHAKDLGKVAGNASGNLSDNSSIVSLVFIAARLDYTNPERPNSIHMEPPAGTRPYRSHKFPACTACRQRKIRCHFDQVAAQCTLCREKGWQCITASPGPSAQKRERASTSGPGERPAKRTTQSLGATEDGSPRVQVRQPSRQASVIGTPAEASAEIAQPLDHPSTESTVIVGPVFQEDIQILGPYLSKGNEARQSSKERQTTSAGPGRNPLLYLSVPRRRRGLQPAKDPGSGQKLIIQQLVGPFAGDLVDLYFEYAHPCFPILDEFAIRKHGAANVSSALWSYIITNAFSSWDQSPKLRKHPRPDPIYACNVAVAALQEDFNESSVSTILCSVLDMIGRPINSIVGNIINEGRTIALAHTFGMNRNPTHWGCSDHEKRLRTRTWWAVLITNRLSALAHGTPPTLTRGQYDVPLPTYATLLTPDKDTEYRRQGAEHFIQLCKLCEILGDIIHIATDLRRPFEARVPRELRKLECDLDEWEANLPSYFTKPLEEGKGPGACNLHFCFLSTKLMLARTALKVASDGQQPDNSSEHLRYRLSVLRSSAREIADFVCALKSQHLAEFWLPYTAHLLASSAMILLRCTVETTDTLARETCKQSLESLRKRLRSARDEDDWDLADIFLNQCDEPISRVIGKLDNPTTSSAAAPISPRPPQQEHIHAAINVEDVVLQPLQQDFVFDFAGGGLGGADLGFSFEGLGLPFDSNLWNGGFEDGGDGMGGF</sequence>
<evidence type="ECO:0000256" key="1">
    <source>
        <dbReference type="ARBA" id="ARBA00022723"/>
    </source>
</evidence>
<dbReference type="PANTHER" id="PTHR31668:SF10">
    <property type="entry name" value="ZN(II)2CYS6 TRANSCRIPTION FACTOR (EUROFUNG)"/>
    <property type="match status" value="1"/>
</dbReference>
<evidence type="ECO:0000259" key="4">
    <source>
        <dbReference type="PROSITE" id="PS50048"/>
    </source>
</evidence>
<dbReference type="AlphaFoldDB" id="A0A4S8ST34"/>
<proteinExistence type="predicted"/>
<keyword evidence="2" id="KW-0539">Nucleus</keyword>
<feature type="region of interest" description="Disordered" evidence="3">
    <location>
        <begin position="106"/>
        <end position="156"/>
    </location>
</feature>
<dbReference type="CDD" id="cd00067">
    <property type="entry name" value="GAL4"/>
    <property type="match status" value="1"/>
</dbReference>
<gene>
    <name evidence="5" type="ORF">D6D28_02694</name>
</gene>
<dbReference type="EMBL" id="QZAF01000067">
    <property type="protein sequence ID" value="THV74274.1"/>
    <property type="molecule type" value="Genomic_DNA"/>
</dbReference>
<dbReference type="PANTHER" id="PTHR31668">
    <property type="entry name" value="GLUCOSE TRANSPORT TRANSCRIPTION REGULATOR RGT1-RELATED-RELATED"/>
    <property type="match status" value="1"/>
</dbReference>
<dbReference type="SMART" id="SM00066">
    <property type="entry name" value="GAL4"/>
    <property type="match status" value="1"/>
</dbReference>
<reference evidence="5 6" key="1">
    <citation type="submission" date="2018-10" db="EMBL/GenBank/DDBJ databases">
        <title>Fifty Aureobasidium pullulans genomes reveal a recombining polyextremotolerant generalist.</title>
        <authorList>
            <person name="Gostincar C."/>
            <person name="Turk M."/>
            <person name="Zajc J."/>
            <person name="Gunde-Cimerman N."/>
        </authorList>
    </citation>
    <scope>NUCLEOTIDE SEQUENCE [LARGE SCALE GENOMIC DNA]</scope>
    <source>
        <strain evidence="5 6">EXF-11900</strain>
    </source>
</reference>
<organism evidence="5 6">
    <name type="scientific">Aureobasidium pullulans</name>
    <name type="common">Black yeast</name>
    <name type="synonym">Pullularia pullulans</name>
    <dbReference type="NCBI Taxonomy" id="5580"/>
    <lineage>
        <taxon>Eukaryota</taxon>
        <taxon>Fungi</taxon>
        <taxon>Dikarya</taxon>
        <taxon>Ascomycota</taxon>
        <taxon>Pezizomycotina</taxon>
        <taxon>Dothideomycetes</taxon>
        <taxon>Dothideomycetidae</taxon>
        <taxon>Dothideales</taxon>
        <taxon>Saccotheciaceae</taxon>
        <taxon>Aureobasidium</taxon>
    </lineage>
</organism>
<dbReference type="GO" id="GO:0008270">
    <property type="term" value="F:zinc ion binding"/>
    <property type="evidence" value="ECO:0007669"/>
    <property type="project" value="InterPro"/>
</dbReference>
<dbReference type="Pfam" id="PF00172">
    <property type="entry name" value="Zn_clus"/>
    <property type="match status" value="1"/>
</dbReference>
<feature type="region of interest" description="Disordered" evidence="3">
    <location>
        <begin position="199"/>
        <end position="223"/>
    </location>
</feature>
<evidence type="ECO:0000256" key="3">
    <source>
        <dbReference type="SAM" id="MobiDB-lite"/>
    </source>
</evidence>